<evidence type="ECO:0000259" key="5">
    <source>
        <dbReference type="Pfam" id="PF05901"/>
    </source>
</evidence>
<dbReference type="PANTHER" id="PTHR33607">
    <property type="entry name" value="ENDONUCLEASE-1"/>
    <property type="match status" value="1"/>
</dbReference>
<evidence type="ECO:0000256" key="2">
    <source>
        <dbReference type="ARBA" id="ARBA00022722"/>
    </source>
</evidence>
<keyword evidence="3" id="KW-0378">Hydrolase</keyword>
<keyword evidence="2" id="KW-0540">Nuclease</keyword>
<evidence type="ECO:0000313" key="6">
    <source>
        <dbReference type="EMBL" id="BCA91876.1"/>
    </source>
</evidence>
<dbReference type="SUPFAM" id="SSF54060">
    <property type="entry name" value="His-Me finger endonucleases"/>
    <property type="match status" value="1"/>
</dbReference>
<name>A0A6F8SVZ7_9GAMM</name>
<keyword evidence="4" id="KW-0732">Signal</keyword>
<proteinExistence type="inferred from homology"/>
<evidence type="ECO:0000256" key="1">
    <source>
        <dbReference type="ARBA" id="ARBA00006429"/>
    </source>
</evidence>
<feature type="chain" id="PRO_5026062261" description="Excalibur calcium-binding domain-containing protein" evidence="4">
    <location>
        <begin position="23"/>
        <end position="297"/>
    </location>
</feature>
<reference evidence="6 7" key="1">
    <citation type="submission" date="2020-02" db="EMBL/GenBank/DDBJ databases">
        <title>Complete Genome Sequence of Halomonas meridiana strain BAA-801, Isolated from Deep Sea Thermal Vent.</title>
        <authorList>
            <person name="Takahashi Y."/>
            <person name="Takahashi H."/>
            <person name="Galipon J."/>
            <person name="Arakawa K."/>
        </authorList>
    </citation>
    <scope>NUCLEOTIDE SEQUENCE [LARGE SCALE GENOMIC DNA]</scope>
    <source>
        <strain evidence="6 7">Slthf1</strain>
    </source>
</reference>
<comment type="similarity">
    <text evidence="1">Belongs to the EndA/NucM nuclease family.</text>
</comment>
<organism evidence="6 7">
    <name type="scientific">Vreelandella aquamarina</name>
    <dbReference type="NCBI Taxonomy" id="77097"/>
    <lineage>
        <taxon>Bacteria</taxon>
        <taxon>Pseudomonadati</taxon>
        <taxon>Pseudomonadota</taxon>
        <taxon>Gammaproteobacteria</taxon>
        <taxon>Oceanospirillales</taxon>
        <taxon>Halomonadaceae</taxon>
        <taxon>Vreelandella</taxon>
    </lineage>
</organism>
<evidence type="ECO:0000256" key="3">
    <source>
        <dbReference type="ARBA" id="ARBA00022801"/>
    </source>
</evidence>
<protein>
    <recommendedName>
        <fullName evidence="5">Excalibur calcium-binding domain-containing protein</fullName>
    </recommendedName>
</protein>
<dbReference type="InterPro" id="IPR008613">
    <property type="entry name" value="Excalibur_Ca-bd_domain"/>
</dbReference>
<sequence>MKQLSYFSALLVALLLPGQSVADVPSSFNAAKRIAEEQIYYDQDTSFYCGCQFDFEAGPNLEACGYEIRKQPRRASRIEWEHVMPAYDFGRQRQCWKDDGRDNCRRTDEVFRRAEADLHNLVPAIGEVNGDRSNMRFGMVNTPVHEYGACDVTVSFEERTFQPPPHRRGDIARTYWYMRDTYGIEISRQQQQLFTAWANQDPVDEWEQERNRRIAAVQGNANPYVGDVAIQQAAEPEPVRSVPAIPQRSSSADFSCSTRKNCGAMSSCEEAMFHLNQCGNGRLDGDSDGVPCESICR</sequence>
<dbReference type="EMBL" id="AP022821">
    <property type="protein sequence ID" value="BCA91876.1"/>
    <property type="molecule type" value="Genomic_DNA"/>
</dbReference>
<dbReference type="RefSeq" id="WP_197931387.1">
    <property type="nucleotide sequence ID" value="NZ_AP022821.1"/>
</dbReference>
<dbReference type="Pfam" id="PF04231">
    <property type="entry name" value="Endonuclease_1"/>
    <property type="match status" value="1"/>
</dbReference>
<dbReference type="PANTHER" id="PTHR33607:SF2">
    <property type="entry name" value="ENDONUCLEASE-1"/>
    <property type="match status" value="1"/>
</dbReference>
<evidence type="ECO:0000256" key="4">
    <source>
        <dbReference type="SAM" id="SignalP"/>
    </source>
</evidence>
<dbReference type="InterPro" id="IPR007346">
    <property type="entry name" value="Endonuclease-I"/>
</dbReference>
<accession>A0A6F8SVZ7</accession>
<dbReference type="GO" id="GO:0004518">
    <property type="term" value="F:nuclease activity"/>
    <property type="evidence" value="ECO:0007669"/>
    <property type="project" value="UniProtKB-KW"/>
</dbReference>
<feature type="domain" description="Excalibur calcium-binding" evidence="5">
    <location>
        <begin position="259"/>
        <end position="293"/>
    </location>
</feature>
<dbReference type="InterPro" id="IPR044925">
    <property type="entry name" value="His-Me_finger_sf"/>
</dbReference>
<evidence type="ECO:0000313" key="7">
    <source>
        <dbReference type="Proteomes" id="UP000503197"/>
    </source>
</evidence>
<dbReference type="Proteomes" id="UP000503197">
    <property type="component" value="Chromosome"/>
</dbReference>
<gene>
    <name evidence="6" type="ORF">HMSLTHF_16510</name>
</gene>
<dbReference type="GO" id="GO:0016787">
    <property type="term" value="F:hydrolase activity"/>
    <property type="evidence" value="ECO:0007669"/>
    <property type="project" value="UniProtKB-KW"/>
</dbReference>
<dbReference type="Pfam" id="PF05901">
    <property type="entry name" value="Excalibur"/>
    <property type="match status" value="1"/>
</dbReference>
<dbReference type="AlphaFoldDB" id="A0A6F8SVZ7"/>
<feature type="signal peptide" evidence="4">
    <location>
        <begin position="1"/>
        <end position="22"/>
    </location>
</feature>